<evidence type="ECO:0000313" key="9">
    <source>
        <dbReference type="Proteomes" id="UP001501116"/>
    </source>
</evidence>
<protein>
    <recommendedName>
        <fullName evidence="7">RDD domain-containing protein</fullName>
    </recommendedName>
</protein>
<dbReference type="Proteomes" id="UP001501116">
    <property type="component" value="Unassembled WGS sequence"/>
</dbReference>
<accession>A0ABN2RJ52</accession>
<comment type="subcellular location">
    <subcellularLocation>
        <location evidence="1">Membrane</location>
        <topology evidence="1">Multi-pass membrane protein</topology>
    </subcellularLocation>
</comment>
<evidence type="ECO:0000256" key="4">
    <source>
        <dbReference type="ARBA" id="ARBA00023136"/>
    </source>
</evidence>
<feature type="domain" description="RDD" evidence="7">
    <location>
        <begin position="20"/>
        <end position="149"/>
    </location>
</feature>
<feature type="transmembrane region" description="Helical" evidence="6">
    <location>
        <begin position="56"/>
        <end position="76"/>
    </location>
</feature>
<evidence type="ECO:0000313" key="8">
    <source>
        <dbReference type="EMBL" id="GAA1969809.1"/>
    </source>
</evidence>
<evidence type="ECO:0000259" key="7">
    <source>
        <dbReference type="Pfam" id="PF06271"/>
    </source>
</evidence>
<keyword evidence="4 6" id="KW-0472">Membrane</keyword>
<dbReference type="EMBL" id="BAAANN010000020">
    <property type="protein sequence ID" value="GAA1969809.1"/>
    <property type="molecule type" value="Genomic_DNA"/>
</dbReference>
<organism evidence="8 9">
    <name type="scientific">Amycolatopsis minnesotensis</name>
    <dbReference type="NCBI Taxonomy" id="337894"/>
    <lineage>
        <taxon>Bacteria</taxon>
        <taxon>Bacillati</taxon>
        <taxon>Actinomycetota</taxon>
        <taxon>Actinomycetes</taxon>
        <taxon>Pseudonocardiales</taxon>
        <taxon>Pseudonocardiaceae</taxon>
        <taxon>Amycolatopsis</taxon>
    </lineage>
</organism>
<keyword evidence="2 6" id="KW-0812">Transmembrane</keyword>
<dbReference type="Pfam" id="PF06271">
    <property type="entry name" value="RDD"/>
    <property type="match status" value="1"/>
</dbReference>
<comment type="caution">
    <text evidence="8">The sequence shown here is derived from an EMBL/GenBank/DDBJ whole genome shotgun (WGS) entry which is preliminary data.</text>
</comment>
<evidence type="ECO:0000256" key="1">
    <source>
        <dbReference type="ARBA" id="ARBA00004141"/>
    </source>
</evidence>
<sequence>MRDDSDLVTGDAVVLELHLATLASRGVAFVLDALVQVAVLLLTFLALLLTGLSDRSLAVAVLLSVLVLVRVGYPVLFEALNHGRTLGKMALGLRVVRDDGGPIRFRHALARGLAGAVVDFGPAFVWAVVGMGVSLCSSRSKRIGDFLAGTVVLRDRLPETPAPVLVMPPPLAQWASRLDLSGIDDGLALAIRQYLGRFHDLRPEAAHELGRAFTADVVAAIGTPVPEGVPDWAYLSAVLAERSARASRAAVPAVPAVPAVADSAPEPSAPEPRPENPFAPPS</sequence>
<evidence type="ECO:0000256" key="3">
    <source>
        <dbReference type="ARBA" id="ARBA00022989"/>
    </source>
</evidence>
<dbReference type="PANTHER" id="PTHR38480:SF1">
    <property type="entry name" value="SLR0254 PROTEIN"/>
    <property type="match status" value="1"/>
</dbReference>
<gene>
    <name evidence="8" type="ORF">GCM10009754_49310</name>
</gene>
<dbReference type="InterPro" id="IPR010432">
    <property type="entry name" value="RDD"/>
</dbReference>
<feature type="compositionally biased region" description="Pro residues" evidence="5">
    <location>
        <begin position="267"/>
        <end position="282"/>
    </location>
</feature>
<dbReference type="PANTHER" id="PTHR38480">
    <property type="entry name" value="SLR0254 PROTEIN"/>
    <property type="match status" value="1"/>
</dbReference>
<keyword evidence="9" id="KW-1185">Reference proteome</keyword>
<name>A0ABN2RJ52_9PSEU</name>
<keyword evidence="3 6" id="KW-1133">Transmembrane helix</keyword>
<dbReference type="RefSeq" id="WP_344423297.1">
    <property type="nucleotide sequence ID" value="NZ_BAAANN010000020.1"/>
</dbReference>
<feature type="transmembrane region" description="Helical" evidence="6">
    <location>
        <begin position="113"/>
        <end position="136"/>
    </location>
</feature>
<evidence type="ECO:0000256" key="6">
    <source>
        <dbReference type="SAM" id="Phobius"/>
    </source>
</evidence>
<feature type="region of interest" description="Disordered" evidence="5">
    <location>
        <begin position="255"/>
        <end position="282"/>
    </location>
</feature>
<feature type="compositionally biased region" description="Low complexity" evidence="5">
    <location>
        <begin position="255"/>
        <end position="266"/>
    </location>
</feature>
<feature type="transmembrane region" description="Helical" evidence="6">
    <location>
        <begin position="27"/>
        <end position="49"/>
    </location>
</feature>
<reference evidence="8 9" key="1">
    <citation type="journal article" date="2019" name="Int. J. Syst. Evol. Microbiol.">
        <title>The Global Catalogue of Microorganisms (GCM) 10K type strain sequencing project: providing services to taxonomists for standard genome sequencing and annotation.</title>
        <authorList>
            <consortium name="The Broad Institute Genomics Platform"/>
            <consortium name="The Broad Institute Genome Sequencing Center for Infectious Disease"/>
            <person name="Wu L."/>
            <person name="Ma J."/>
        </authorList>
    </citation>
    <scope>NUCLEOTIDE SEQUENCE [LARGE SCALE GENOMIC DNA]</scope>
    <source>
        <strain evidence="8 9">JCM 14545</strain>
    </source>
</reference>
<evidence type="ECO:0000256" key="5">
    <source>
        <dbReference type="SAM" id="MobiDB-lite"/>
    </source>
</evidence>
<evidence type="ECO:0000256" key="2">
    <source>
        <dbReference type="ARBA" id="ARBA00022692"/>
    </source>
</evidence>
<proteinExistence type="predicted"/>